<name>A0A139IH07_9PEZI</name>
<reference evidence="1 2" key="1">
    <citation type="submission" date="2015-07" db="EMBL/GenBank/DDBJ databases">
        <title>Comparative genomics of the Sigatoka disease complex on banana suggests a link between parallel evolutionary changes in Pseudocercospora fijiensis and Pseudocercospora eumusae and increased virulence on the banana host.</title>
        <authorList>
            <person name="Chang T.-C."/>
            <person name="Salvucci A."/>
            <person name="Crous P.W."/>
            <person name="Stergiopoulos I."/>
        </authorList>
    </citation>
    <scope>NUCLEOTIDE SEQUENCE [LARGE SCALE GENOMIC DNA]</scope>
    <source>
        <strain evidence="1 2">CBS 116634</strain>
    </source>
</reference>
<dbReference type="EMBL" id="LFZO01000094">
    <property type="protein sequence ID" value="KXT14087.1"/>
    <property type="molecule type" value="Genomic_DNA"/>
</dbReference>
<accession>A0A139IH07</accession>
<proteinExistence type="predicted"/>
<organism evidence="1 2">
    <name type="scientific">Pseudocercospora musae</name>
    <dbReference type="NCBI Taxonomy" id="113226"/>
    <lineage>
        <taxon>Eukaryota</taxon>
        <taxon>Fungi</taxon>
        <taxon>Dikarya</taxon>
        <taxon>Ascomycota</taxon>
        <taxon>Pezizomycotina</taxon>
        <taxon>Dothideomycetes</taxon>
        <taxon>Dothideomycetidae</taxon>
        <taxon>Mycosphaerellales</taxon>
        <taxon>Mycosphaerellaceae</taxon>
        <taxon>Pseudocercospora</taxon>
    </lineage>
</organism>
<evidence type="ECO:0000313" key="2">
    <source>
        <dbReference type="Proteomes" id="UP000073492"/>
    </source>
</evidence>
<dbReference type="Proteomes" id="UP000073492">
    <property type="component" value="Unassembled WGS sequence"/>
</dbReference>
<dbReference type="AlphaFoldDB" id="A0A139IH07"/>
<sequence length="173" mass="19075">MRCVHALSLTAGTCDHKLQDIRSQKRNNTRQSSLRDLSHPADIRTNFLEPMVPLNGNTVGMSGDLRPAGAVMSRREPKRDEVGELSSSQHLFVLWGRHRFPSGFSLTAATSQDAATPFGSKHESGSERQHDSLILIAQGICRTQLPDELLSKSKDELLTDCTEQTKPAPSQPM</sequence>
<evidence type="ECO:0000313" key="1">
    <source>
        <dbReference type="EMBL" id="KXT14087.1"/>
    </source>
</evidence>
<protein>
    <submittedName>
        <fullName evidence="1">Uncharacterized protein</fullName>
    </submittedName>
</protein>
<keyword evidence="2" id="KW-1185">Reference proteome</keyword>
<comment type="caution">
    <text evidence="1">The sequence shown here is derived from an EMBL/GenBank/DDBJ whole genome shotgun (WGS) entry which is preliminary data.</text>
</comment>
<gene>
    <name evidence="1" type="ORF">AC579_800</name>
</gene>